<proteinExistence type="inferred from homology"/>
<comment type="similarity">
    <text evidence="1 5">Belongs to the universal ribosomal protein uS15 family.</text>
</comment>
<dbReference type="AlphaFoldDB" id="A0A2S1CFD9"/>
<reference evidence="6" key="1">
    <citation type="journal article" date="2018" name="Molecules">
        <title>Complete Chloroplast Genomes of Papaver rhoeas and Papaver orientale: Molecular Structures, Comparative Analysis, and Phylogenetic Analysis.</title>
        <authorList>
            <person name="Zhou J."/>
            <person name="Cui Y."/>
            <person name="Chen X."/>
            <person name="Li Y."/>
            <person name="Xu Z."/>
            <person name="Duan B."/>
            <person name="Li Y."/>
            <person name="Song J."/>
            <person name="Yao H."/>
        </authorList>
    </citation>
    <scope>NUCLEOTIDE SEQUENCE</scope>
</reference>
<dbReference type="GO" id="GO:0006412">
    <property type="term" value="P:translation"/>
    <property type="evidence" value="ECO:0007669"/>
    <property type="project" value="InterPro"/>
</dbReference>
<dbReference type="Gene3D" id="1.10.287.10">
    <property type="entry name" value="S15/NS1, RNA-binding"/>
    <property type="match status" value="1"/>
</dbReference>
<dbReference type="Pfam" id="PF00312">
    <property type="entry name" value="Ribosomal_S15"/>
    <property type="match status" value="1"/>
</dbReference>
<evidence type="ECO:0000256" key="3">
    <source>
        <dbReference type="ARBA" id="ARBA00023274"/>
    </source>
</evidence>
<dbReference type="GO" id="GO:0005840">
    <property type="term" value="C:ribosome"/>
    <property type="evidence" value="ECO:0007669"/>
    <property type="project" value="UniProtKB-KW"/>
</dbReference>
<organism evidence="6">
    <name type="scientific">Papaver rhoeas</name>
    <name type="common">Common poppy</name>
    <dbReference type="NCBI Taxonomy" id="33128"/>
    <lineage>
        <taxon>Eukaryota</taxon>
        <taxon>Viridiplantae</taxon>
        <taxon>Streptophyta</taxon>
        <taxon>Embryophyta</taxon>
        <taxon>Tracheophyta</taxon>
        <taxon>Spermatophyta</taxon>
        <taxon>Magnoliopsida</taxon>
        <taxon>Ranunculales</taxon>
        <taxon>Papaveraceae</taxon>
        <taxon>Papaveroideae</taxon>
        <taxon>Papaver</taxon>
    </lineage>
</organism>
<dbReference type="GeneID" id="36943765"/>
<name>A0A2S1CFD9_PAPRH</name>
<dbReference type="RefSeq" id="YP_009488235.1">
    <property type="nucleotide sequence ID" value="NC_037831.1"/>
</dbReference>
<evidence type="ECO:0000256" key="4">
    <source>
        <dbReference type="ARBA" id="ARBA00035250"/>
    </source>
</evidence>
<dbReference type="SUPFAM" id="SSF47060">
    <property type="entry name" value="S15/NS1 RNA-binding domain"/>
    <property type="match status" value="1"/>
</dbReference>
<dbReference type="InterPro" id="IPR005290">
    <property type="entry name" value="Ribosomal_uS15_bac-type"/>
</dbReference>
<dbReference type="PANTHER" id="PTHR23321:SF26">
    <property type="entry name" value="SMALL RIBOSOMAL SUBUNIT PROTEIN US15M"/>
    <property type="match status" value="1"/>
</dbReference>
<accession>A0A2S1CFD9</accession>
<evidence type="ECO:0000256" key="1">
    <source>
        <dbReference type="ARBA" id="ARBA00008434"/>
    </source>
</evidence>
<protein>
    <recommendedName>
        <fullName evidence="4">Small ribosomal subunit protein uS15c</fullName>
    </recommendedName>
</protein>
<keyword evidence="6" id="KW-0934">Plastid</keyword>
<dbReference type="InterPro" id="IPR000589">
    <property type="entry name" value="Ribosomal_uS15"/>
</dbReference>
<keyword evidence="6" id="KW-0150">Chloroplast</keyword>
<dbReference type="EMBL" id="MF943221">
    <property type="protein sequence ID" value="AWD30638.1"/>
    <property type="molecule type" value="Genomic_DNA"/>
</dbReference>
<evidence type="ECO:0000313" key="6">
    <source>
        <dbReference type="EMBL" id="AWD30638.1"/>
    </source>
</evidence>
<evidence type="ECO:0000256" key="5">
    <source>
        <dbReference type="RuleBase" id="RU003919"/>
    </source>
</evidence>
<keyword evidence="2 5" id="KW-0689">Ribosomal protein</keyword>
<dbReference type="GO" id="GO:0003735">
    <property type="term" value="F:structural constituent of ribosome"/>
    <property type="evidence" value="ECO:0007669"/>
    <property type="project" value="InterPro"/>
</dbReference>
<dbReference type="GO" id="GO:0005737">
    <property type="term" value="C:cytoplasm"/>
    <property type="evidence" value="ECO:0007669"/>
    <property type="project" value="UniProtKB-ARBA"/>
</dbReference>
<dbReference type="InterPro" id="IPR009068">
    <property type="entry name" value="uS15_NS1_RNA-bd_sf"/>
</dbReference>
<sequence>MIKKCIHLSYFARRKRIKQKGSVSFEFQVLSFTNKMRRLTFHFEFHKKDFLSQRGIGIGKTLGKRQWLLAYL</sequence>
<evidence type="ECO:0000256" key="2">
    <source>
        <dbReference type="ARBA" id="ARBA00022980"/>
    </source>
</evidence>
<gene>
    <name evidence="6" type="primary">rps15</name>
    <name evidence="6" type="ORF">YMR02_114</name>
</gene>
<geneLocation type="chloroplast" evidence="6"/>
<dbReference type="PANTHER" id="PTHR23321">
    <property type="entry name" value="RIBOSOMAL PROTEIN S15, BACTERIAL AND ORGANELLAR"/>
    <property type="match status" value="1"/>
</dbReference>
<keyword evidence="3 5" id="KW-0687">Ribonucleoprotein</keyword>
<dbReference type="GO" id="GO:1990904">
    <property type="term" value="C:ribonucleoprotein complex"/>
    <property type="evidence" value="ECO:0007669"/>
    <property type="project" value="UniProtKB-KW"/>
</dbReference>